<name>A0A078AJ05_STYLE</name>
<accession>A0A078AJ05</accession>
<reference evidence="1 2" key="1">
    <citation type="submission" date="2014-06" db="EMBL/GenBank/DDBJ databases">
        <authorList>
            <person name="Swart Estienne"/>
        </authorList>
    </citation>
    <scope>NUCLEOTIDE SEQUENCE [LARGE SCALE GENOMIC DNA]</scope>
    <source>
        <strain evidence="1 2">130c</strain>
    </source>
</reference>
<organism evidence="1 2">
    <name type="scientific">Stylonychia lemnae</name>
    <name type="common">Ciliate</name>
    <dbReference type="NCBI Taxonomy" id="5949"/>
    <lineage>
        <taxon>Eukaryota</taxon>
        <taxon>Sar</taxon>
        <taxon>Alveolata</taxon>
        <taxon>Ciliophora</taxon>
        <taxon>Intramacronucleata</taxon>
        <taxon>Spirotrichea</taxon>
        <taxon>Stichotrichia</taxon>
        <taxon>Sporadotrichida</taxon>
        <taxon>Oxytrichidae</taxon>
        <taxon>Stylonychinae</taxon>
        <taxon>Stylonychia</taxon>
    </lineage>
</organism>
<evidence type="ECO:0000313" key="2">
    <source>
        <dbReference type="Proteomes" id="UP000039865"/>
    </source>
</evidence>
<evidence type="ECO:0000313" key="1">
    <source>
        <dbReference type="EMBL" id="CDW81447.1"/>
    </source>
</evidence>
<dbReference type="InParanoid" id="A0A078AJ05"/>
<sequence>MTQNHQGHIFSNIRTLSGDQAFIHKKFASKTFQKQRAQRVCLKSIAQSKAFWWFQFTPQFAGHQWLGKSSQIFKQIGFY</sequence>
<protein>
    <submittedName>
        <fullName evidence="1">Uncharacterized protein</fullName>
    </submittedName>
</protein>
<keyword evidence="2" id="KW-1185">Reference proteome</keyword>
<proteinExistence type="predicted"/>
<dbReference type="EMBL" id="CCKQ01009958">
    <property type="protein sequence ID" value="CDW81447.1"/>
    <property type="molecule type" value="Genomic_DNA"/>
</dbReference>
<dbReference type="AlphaFoldDB" id="A0A078AJ05"/>
<gene>
    <name evidence="1" type="primary">Contig1268.g1392</name>
    <name evidence="1" type="ORF">STYLEM_10464</name>
</gene>
<dbReference type="Proteomes" id="UP000039865">
    <property type="component" value="Unassembled WGS sequence"/>
</dbReference>